<organism evidence="1 2">
    <name type="scientific">Myroides odoratus</name>
    <name type="common">Flavobacterium odoratum</name>
    <dbReference type="NCBI Taxonomy" id="256"/>
    <lineage>
        <taxon>Bacteria</taxon>
        <taxon>Pseudomonadati</taxon>
        <taxon>Bacteroidota</taxon>
        <taxon>Flavobacteriia</taxon>
        <taxon>Flavobacteriales</taxon>
        <taxon>Flavobacteriaceae</taxon>
        <taxon>Myroides</taxon>
    </lineage>
</organism>
<reference evidence="1 2" key="1">
    <citation type="submission" date="2018-06" db="EMBL/GenBank/DDBJ databases">
        <authorList>
            <consortium name="Pathogen Informatics"/>
            <person name="Doyle S."/>
        </authorList>
    </citation>
    <scope>NUCLEOTIDE SEQUENCE [LARGE SCALE GENOMIC DNA]</scope>
    <source>
        <strain evidence="1 2">NCTC11179</strain>
    </source>
</reference>
<dbReference type="AlphaFoldDB" id="A0A378RL39"/>
<proteinExistence type="predicted"/>
<dbReference type="Proteomes" id="UP000255024">
    <property type="component" value="Unassembled WGS sequence"/>
</dbReference>
<name>A0A378RL39_MYROD</name>
<dbReference type="RefSeq" id="WP_115089939.1">
    <property type="nucleotide sequence ID" value="NZ_CP068107.1"/>
</dbReference>
<evidence type="ECO:0000313" key="1">
    <source>
        <dbReference type="EMBL" id="STZ26897.1"/>
    </source>
</evidence>
<evidence type="ECO:0000313" key="2">
    <source>
        <dbReference type="Proteomes" id="UP000255024"/>
    </source>
</evidence>
<sequence>MRYNNTIYKGMKDIISLLLILFIGIFSSMAQTNMTKIKDGTISGSAAIPGLGVILELESVNKGFLTPRLTTQQRDAIAVANRTDGLLIYNKTTGCFNYWSEVQDTWLSLCGTPPPAVFEISSIQCSEITVNGTFKQGEYLKPSNYLTIPVTVTQAGTYDILAATNNGYYFSTKGTFPTSGTYTLIAEGVGTPNVGYNVGENGDLLTISLNNKPSTCVTKYVFVDKASVSYEIDCNGAIVQGDYMIGRSLDGNNKIVLEVDVQSVGYWSISTNTVNGYSFRGSGTFTQIGGPQTIELLGTGTPIVSGSNSFNLTSNSDAGTSTSCTGVQVVVQAIKYTVDCSQAIVAGVYKQDEAMTASNTVTIKANVQATGETTIRTNTVGGIYFTSGPLSFDSLGERDVVLTAVGTPTTPGLNTFTLDASPGMVATCGFDVTVTGQPVAYSLTCSTIVVNGTYAPNIAMNATNTMTLSVNVQYPGAYTISTNTVNGVTFSASGTFTLTGTQDVTLQASGIGLTGGTHRFTITSNSSLGSNTCNKNVEFVYRKINVLGLGTGTYQPGTASNTQSTRAILQSPANFGPTGKVQVDGITIVNGGTGQGATLRNNINNNKIDVIVIGYNYLPSAASIAILEDFVKNKKGVLIHSQENDATGARNLINAIANSATTAVSGTGTTYINPILNMDNILLNGPFGDIRNKAGGSDVNNSYYVTGFSNEYTSFSHQQGNTSRSWLIKHNTLGYIYVGDSGWTSGDATNSSTTIWPAAMTAGGLPISKAYNGGTLVYNSILYANIMTWAIQYVQENTNVDYIVP</sequence>
<keyword evidence="2" id="KW-1185">Reference proteome</keyword>
<gene>
    <name evidence="1" type="ORF">NCTC11179_00424</name>
</gene>
<accession>A0A378RL39</accession>
<protein>
    <submittedName>
        <fullName evidence="1">Uncharacterized protein</fullName>
    </submittedName>
</protein>
<dbReference type="EMBL" id="UGQL01000001">
    <property type="protein sequence ID" value="STZ26897.1"/>
    <property type="molecule type" value="Genomic_DNA"/>
</dbReference>